<dbReference type="GeneID" id="113443668"/>
<dbReference type="RefSeq" id="XP_026567830.1">
    <property type="nucleotide sequence ID" value="XM_026712045.1"/>
</dbReference>
<reference evidence="3" key="2">
    <citation type="submission" date="2025-09" db="UniProtKB">
        <authorList>
            <consortium name="Ensembl"/>
        </authorList>
    </citation>
    <scope>IDENTIFICATION</scope>
</reference>
<reference evidence="3" key="1">
    <citation type="submission" date="2025-08" db="UniProtKB">
        <authorList>
            <consortium name="Ensembl"/>
        </authorList>
    </citation>
    <scope>IDENTIFICATION</scope>
</reference>
<sequence>MLSVSVLLQRNCYFLLPINLLFWAALVPRTGASPVPDSNPLYQFDGQVRLRHLYTTSERTHLHLEIFSDGTVRGSKYQNAFSLMEIKAVKLGVIRILAKKTSRFLCMDSEGHLYGSLLYSEEACNFREMLLRDGYNVYYSEAYNLPVSLSMVENLTQSHQLPPFSQFLPLINKVPLEPMIMDQEYVQQVQDVESDDPFNIMDQNQNLRSPSFAFR</sequence>
<dbReference type="Pfam" id="PF00167">
    <property type="entry name" value="FGF"/>
    <property type="match status" value="1"/>
</dbReference>
<dbReference type="PRINTS" id="PR00262">
    <property type="entry name" value="IL1HBGF"/>
</dbReference>
<dbReference type="GeneTree" id="ENSGT00940000161866"/>
<dbReference type="Ensembl" id="ENSPTXT00000023216.1">
    <property type="protein sequence ID" value="ENSPTXP00000022523.1"/>
    <property type="gene ID" value="ENSPTXG00000015593.1"/>
</dbReference>
<dbReference type="Gene3D" id="2.80.10.50">
    <property type="match status" value="1"/>
</dbReference>
<evidence type="ECO:0000313" key="3">
    <source>
        <dbReference type="Ensembl" id="ENSPTXP00000022523.1"/>
    </source>
</evidence>
<dbReference type="Proteomes" id="UP000472273">
    <property type="component" value="Unplaced"/>
</dbReference>
<dbReference type="SMART" id="SM00442">
    <property type="entry name" value="FGF"/>
    <property type="match status" value="1"/>
</dbReference>
<keyword evidence="2" id="KW-0732">Signal</keyword>
<keyword evidence="4" id="KW-1185">Reference proteome</keyword>
<comment type="similarity">
    <text evidence="1 2">Belongs to the heparin-binding growth factors family.</text>
</comment>
<evidence type="ECO:0000256" key="2">
    <source>
        <dbReference type="RuleBase" id="RU049442"/>
    </source>
</evidence>
<dbReference type="InterPro" id="IPR002209">
    <property type="entry name" value="Fibroblast_GF_fam"/>
</dbReference>
<feature type="chain" id="PRO_5025715988" description="Fibroblast growth factor" evidence="2">
    <location>
        <begin position="33"/>
        <end position="215"/>
    </location>
</feature>
<organism evidence="3 4">
    <name type="scientific">Pseudonaja textilis</name>
    <name type="common">Eastern brown snake</name>
    <dbReference type="NCBI Taxonomy" id="8673"/>
    <lineage>
        <taxon>Eukaryota</taxon>
        <taxon>Metazoa</taxon>
        <taxon>Chordata</taxon>
        <taxon>Craniata</taxon>
        <taxon>Vertebrata</taxon>
        <taxon>Euteleostomi</taxon>
        <taxon>Lepidosauria</taxon>
        <taxon>Squamata</taxon>
        <taxon>Bifurcata</taxon>
        <taxon>Unidentata</taxon>
        <taxon>Episquamata</taxon>
        <taxon>Toxicofera</taxon>
        <taxon>Serpentes</taxon>
        <taxon>Colubroidea</taxon>
        <taxon>Elapidae</taxon>
        <taxon>Hydrophiinae</taxon>
        <taxon>Pseudonaja</taxon>
    </lineage>
</organism>
<feature type="signal peptide" evidence="2">
    <location>
        <begin position="1"/>
        <end position="32"/>
    </location>
</feature>
<protein>
    <recommendedName>
        <fullName evidence="2">Fibroblast growth factor</fullName>
        <shortName evidence="2">FGF</shortName>
    </recommendedName>
</protein>
<dbReference type="PANTHER" id="PTHR11486">
    <property type="entry name" value="FIBROBLAST GROWTH FACTOR"/>
    <property type="match status" value="1"/>
</dbReference>
<dbReference type="GO" id="GO:0008083">
    <property type="term" value="F:growth factor activity"/>
    <property type="evidence" value="ECO:0007669"/>
    <property type="project" value="InterPro"/>
</dbReference>
<dbReference type="SUPFAM" id="SSF50353">
    <property type="entry name" value="Cytokine"/>
    <property type="match status" value="1"/>
</dbReference>
<dbReference type="OrthoDB" id="5987799at2759"/>
<dbReference type="CTD" id="26291"/>
<proteinExistence type="inferred from homology"/>
<accession>A0A670ZI79</accession>
<name>A0A670ZI79_PSETE</name>
<dbReference type="KEGG" id="ptex:113443668"/>
<dbReference type="PROSITE" id="PS00247">
    <property type="entry name" value="HBGF_FGF"/>
    <property type="match status" value="1"/>
</dbReference>
<dbReference type="OMA" id="EEACNFH"/>
<evidence type="ECO:0000256" key="1">
    <source>
        <dbReference type="ARBA" id="ARBA00007936"/>
    </source>
</evidence>
<gene>
    <name evidence="3" type="primary">FGF21</name>
</gene>
<evidence type="ECO:0000313" key="4">
    <source>
        <dbReference type="Proteomes" id="UP000472273"/>
    </source>
</evidence>
<dbReference type="AlphaFoldDB" id="A0A670ZI79"/>
<dbReference type="InterPro" id="IPR008996">
    <property type="entry name" value="IL1/FGF"/>
</dbReference>